<dbReference type="EMBL" id="JBHUCP010000048">
    <property type="protein sequence ID" value="MFD1535094.1"/>
    <property type="molecule type" value="Genomic_DNA"/>
</dbReference>
<sequence length="129" mass="13804">MPLKMPFTESFDALVVGSGEAGKYLAWTPASAGSRTAVVELTQPMAAVLRTRTLSEPRGFMKMLIAEGNDEILGFTVFGAEASEPLAAVQTSMIARMPYTAPRRAICAHPTTTEGLTFLLRNTPASLAR</sequence>
<accession>A0ABW4FY57</accession>
<dbReference type="PANTHER" id="PTHR43014">
    <property type="entry name" value="MERCURIC REDUCTASE"/>
    <property type="match status" value="1"/>
</dbReference>
<protein>
    <submittedName>
        <fullName evidence="2">FAD-binding protein</fullName>
    </submittedName>
</protein>
<evidence type="ECO:0000313" key="3">
    <source>
        <dbReference type="Proteomes" id="UP001597145"/>
    </source>
</evidence>
<dbReference type="SUPFAM" id="SSF51905">
    <property type="entry name" value="FAD/NAD(P)-binding domain"/>
    <property type="match status" value="1"/>
</dbReference>
<dbReference type="Proteomes" id="UP001597145">
    <property type="component" value="Unassembled WGS sequence"/>
</dbReference>
<dbReference type="SUPFAM" id="SSF55424">
    <property type="entry name" value="FAD/NAD-linked reductases, dimerisation (C-terminal) domain"/>
    <property type="match status" value="1"/>
</dbReference>
<comment type="caution">
    <text evidence="2">The sequence shown here is derived from an EMBL/GenBank/DDBJ whole genome shotgun (WGS) entry which is preliminary data.</text>
</comment>
<dbReference type="PANTHER" id="PTHR43014:SF2">
    <property type="entry name" value="MERCURIC REDUCTASE"/>
    <property type="match status" value="1"/>
</dbReference>
<gene>
    <name evidence="2" type="ORF">ACFSCY_37375</name>
</gene>
<evidence type="ECO:0000259" key="1">
    <source>
        <dbReference type="Pfam" id="PF02852"/>
    </source>
</evidence>
<organism evidence="2 3">
    <name type="scientific">Pseudonocardia aurantiaca</name>
    <dbReference type="NCBI Taxonomy" id="75290"/>
    <lineage>
        <taxon>Bacteria</taxon>
        <taxon>Bacillati</taxon>
        <taxon>Actinomycetota</taxon>
        <taxon>Actinomycetes</taxon>
        <taxon>Pseudonocardiales</taxon>
        <taxon>Pseudonocardiaceae</taxon>
        <taxon>Pseudonocardia</taxon>
    </lineage>
</organism>
<dbReference type="RefSeq" id="WP_379660117.1">
    <property type="nucleotide sequence ID" value="NZ_JBHUCP010000048.1"/>
</dbReference>
<reference evidence="3" key="1">
    <citation type="journal article" date="2019" name="Int. J. Syst. Evol. Microbiol.">
        <title>The Global Catalogue of Microorganisms (GCM) 10K type strain sequencing project: providing services to taxonomists for standard genome sequencing and annotation.</title>
        <authorList>
            <consortium name="The Broad Institute Genomics Platform"/>
            <consortium name="The Broad Institute Genome Sequencing Center for Infectious Disease"/>
            <person name="Wu L."/>
            <person name="Ma J."/>
        </authorList>
    </citation>
    <scope>NUCLEOTIDE SEQUENCE [LARGE SCALE GENOMIC DNA]</scope>
    <source>
        <strain evidence="3">JCM 12165</strain>
    </source>
</reference>
<proteinExistence type="predicted"/>
<name>A0ABW4FY57_9PSEU</name>
<dbReference type="Pfam" id="PF02852">
    <property type="entry name" value="Pyr_redox_dim"/>
    <property type="match status" value="1"/>
</dbReference>
<feature type="domain" description="Pyridine nucleotide-disulphide oxidoreductase dimerisation" evidence="1">
    <location>
        <begin position="38"/>
        <end position="116"/>
    </location>
</feature>
<dbReference type="InterPro" id="IPR036188">
    <property type="entry name" value="FAD/NAD-bd_sf"/>
</dbReference>
<evidence type="ECO:0000313" key="2">
    <source>
        <dbReference type="EMBL" id="MFD1535094.1"/>
    </source>
</evidence>
<dbReference type="Gene3D" id="3.30.390.30">
    <property type="match status" value="1"/>
</dbReference>
<dbReference type="InterPro" id="IPR004099">
    <property type="entry name" value="Pyr_nucl-diS_OxRdtase_dimer"/>
</dbReference>
<keyword evidence="3" id="KW-1185">Reference proteome</keyword>
<dbReference type="InterPro" id="IPR016156">
    <property type="entry name" value="FAD/NAD-linked_Rdtase_dimer_sf"/>
</dbReference>